<organism evidence="2 3">
    <name type="scientific">Oldenlandia corymbosa var. corymbosa</name>
    <dbReference type="NCBI Taxonomy" id="529605"/>
    <lineage>
        <taxon>Eukaryota</taxon>
        <taxon>Viridiplantae</taxon>
        <taxon>Streptophyta</taxon>
        <taxon>Embryophyta</taxon>
        <taxon>Tracheophyta</taxon>
        <taxon>Spermatophyta</taxon>
        <taxon>Magnoliopsida</taxon>
        <taxon>eudicotyledons</taxon>
        <taxon>Gunneridae</taxon>
        <taxon>Pentapetalae</taxon>
        <taxon>asterids</taxon>
        <taxon>lamiids</taxon>
        <taxon>Gentianales</taxon>
        <taxon>Rubiaceae</taxon>
        <taxon>Rubioideae</taxon>
        <taxon>Spermacoceae</taxon>
        <taxon>Hedyotis-Oldenlandia complex</taxon>
        <taxon>Oldenlandia</taxon>
    </lineage>
</organism>
<dbReference type="Proteomes" id="UP001161247">
    <property type="component" value="Chromosome 4"/>
</dbReference>
<sequence>MEDKSWVVEVDDEANRLDQVIESEKKNWEKHSIYKLPACVATEGSENCYQPQAISFGPYHYDDPKLQPMEAHKKRALLRFLKRSKKTMRHCVDSLSSITEDLMAAYDSLDQKWEEDQEGFMMMMMRDGCFMLELLRVASPSLSQREVYDEKDPIFSNHGHLYMMPYFKRDMLMLENQLPMLLLTNLLSLDEDGERQSQEKKNEAINGLIRSFFFPEDNDLDLGECAHVLDAYRKLLLLIGKKSPDPIEVESITKRDSVTYYWGGSDDIIPSASELVDSGVTIRKSKTRSIKDIRFVPGLFRGVLYIPPVMVDDTTQSIYLNLMAYERFHIGIGNDVTAYVAFMDDLIDNAKDVNLLKSNKIIQNAYGSDKNVAELFNTLSINMAHDTFNRLVFIRSEAKEYCDRHWNKWRGILIRSYFNHPWAVISLIAAIFLFTLTILGTSYTIAQFYHEPSTPEK</sequence>
<evidence type="ECO:0000313" key="3">
    <source>
        <dbReference type="Proteomes" id="UP001161247"/>
    </source>
</evidence>
<evidence type="ECO:0000313" key="2">
    <source>
        <dbReference type="EMBL" id="CAI9103050.1"/>
    </source>
</evidence>
<proteinExistence type="predicted"/>
<dbReference type="InterPro" id="IPR004158">
    <property type="entry name" value="DUF247_pln"/>
</dbReference>
<reference evidence="2" key="1">
    <citation type="submission" date="2023-03" db="EMBL/GenBank/DDBJ databases">
        <authorList>
            <person name="Julca I."/>
        </authorList>
    </citation>
    <scope>NUCLEOTIDE SEQUENCE</scope>
</reference>
<dbReference type="PANTHER" id="PTHR31170">
    <property type="entry name" value="BNAC04G53230D PROTEIN"/>
    <property type="match status" value="1"/>
</dbReference>
<dbReference type="EMBL" id="OX459121">
    <property type="protein sequence ID" value="CAI9103050.1"/>
    <property type="molecule type" value="Genomic_DNA"/>
</dbReference>
<evidence type="ECO:0000256" key="1">
    <source>
        <dbReference type="SAM" id="Phobius"/>
    </source>
</evidence>
<keyword evidence="3" id="KW-1185">Reference proteome</keyword>
<name>A0AAV1D7M3_OLDCO</name>
<keyword evidence="1" id="KW-1133">Transmembrane helix</keyword>
<gene>
    <name evidence="2" type="ORF">OLC1_LOCUS12281</name>
</gene>
<keyword evidence="1" id="KW-0472">Membrane</keyword>
<accession>A0AAV1D7M3</accession>
<dbReference type="AlphaFoldDB" id="A0AAV1D7M3"/>
<dbReference type="PANTHER" id="PTHR31170:SF18">
    <property type="entry name" value="(WILD MALAYSIAN BANANA) HYPOTHETICAL PROTEIN"/>
    <property type="match status" value="1"/>
</dbReference>
<dbReference type="Pfam" id="PF03140">
    <property type="entry name" value="DUF247"/>
    <property type="match status" value="1"/>
</dbReference>
<protein>
    <submittedName>
        <fullName evidence="2">OLC1v1001478C1</fullName>
    </submittedName>
</protein>
<keyword evidence="1" id="KW-0812">Transmembrane</keyword>
<feature type="transmembrane region" description="Helical" evidence="1">
    <location>
        <begin position="422"/>
        <end position="446"/>
    </location>
</feature>